<proteinExistence type="predicted"/>
<dbReference type="Gene3D" id="2.50.20.10">
    <property type="entry name" value="Lipoprotein localisation LolA/LolB/LppX"/>
    <property type="match status" value="1"/>
</dbReference>
<name>A0A3E1NSI9_9BACT</name>
<evidence type="ECO:0000313" key="2">
    <source>
        <dbReference type="EMBL" id="RFM30728.1"/>
    </source>
</evidence>
<protein>
    <recommendedName>
        <fullName evidence="4">Outer membrane lipoprotein carrier protein LolA</fullName>
    </recommendedName>
</protein>
<sequence>MRYFLTLIIGIAAALSVQAQDTAAIAKAINIFRRVQAKSQQQPVSFEVNYTYSNESTPGTLLDSLKGKIEISGENYRSTLDNTETIRNAKYSIVLFKEDKLMYLAVNSKSASPADPLETLNTLLKGATNSTFSYQERNTIINVLFPAGANCKQLSITIDTVSKRLLSMQYILKTTLLMGDEMKNEVPEGYEEYAQVKASFYNYKDIPVNGSRFDEKAFFYKDGDAFKVMPEYEDYNIFVGTPGL</sequence>
<comment type="caution">
    <text evidence="2">The sequence shown here is derived from an EMBL/GenBank/DDBJ whole genome shotgun (WGS) entry which is preliminary data.</text>
</comment>
<dbReference type="Proteomes" id="UP000261174">
    <property type="component" value="Unassembled WGS sequence"/>
</dbReference>
<gene>
    <name evidence="2" type="ORF">DXN04_32840</name>
</gene>
<dbReference type="RefSeq" id="WP_116857661.1">
    <property type="nucleotide sequence ID" value="NZ_QTJV01000020.1"/>
</dbReference>
<evidence type="ECO:0000313" key="3">
    <source>
        <dbReference type="Proteomes" id="UP000261174"/>
    </source>
</evidence>
<feature type="chain" id="PRO_5017697743" description="Outer membrane lipoprotein carrier protein LolA" evidence="1">
    <location>
        <begin position="20"/>
        <end position="244"/>
    </location>
</feature>
<dbReference type="AlphaFoldDB" id="A0A3E1NSI9"/>
<evidence type="ECO:0000256" key="1">
    <source>
        <dbReference type="SAM" id="SignalP"/>
    </source>
</evidence>
<feature type="signal peptide" evidence="1">
    <location>
        <begin position="1"/>
        <end position="19"/>
    </location>
</feature>
<reference evidence="2 3" key="1">
    <citation type="submission" date="2018-08" db="EMBL/GenBank/DDBJ databases">
        <title>Chitinophaga sp. K20C18050901, a novel bacterium isolated from forest soil.</title>
        <authorList>
            <person name="Wang C."/>
        </authorList>
    </citation>
    <scope>NUCLEOTIDE SEQUENCE [LARGE SCALE GENOMIC DNA]</scope>
    <source>
        <strain evidence="2 3">K20C18050901</strain>
    </source>
</reference>
<dbReference type="OrthoDB" id="651756at2"/>
<keyword evidence="3" id="KW-1185">Reference proteome</keyword>
<evidence type="ECO:0008006" key="4">
    <source>
        <dbReference type="Google" id="ProtNLM"/>
    </source>
</evidence>
<accession>A0A3E1NSI9</accession>
<organism evidence="2 3">
    <name type="scientific">Chitinophaga silvisoli</name>
    <dbReference type="NCBI Taxonomy" id="2291814"/>
    <lineage>
        <taxon>Bacteria</taxon>
        <taxon>Pseudomonadati</taxon>
        <taxon>Bacteroidota</taxon>
        <taxon>Chitinophagia</taxon>
        <taxon>Chitinophagales</taxon>
        <taxon>Chitinophagaceae</taxon>
        <taxon>Chitinophaga</taxon>
    </lineage>
</organism>
<dbReference type="EMBL" id="QTJV01000020">
    <property type="protein sequence ID" value="RFM30728.1"/>
    <property type="molecule type" value="Genomic_DNA"/>
</dbReference>
<keyword evidence="1" id="KW-0732">Signal</keyword>